<dbReference type="Gene3D" id="3.60.40.10">
    <property type="entry name" value="PPM-type phosphatase domain"/>
    <property type="match status" value="1"/>
</dbReference>
<sequence length="411" mass="44271">MTDSLDAEAVLLVGDRGPLADRVATLLSARPYLVIRLGEEVPVRIDVEMICSMLDSVAAVLLPDDLTAEDAGRIRERAREASGRPPVILYTGDPAVVADYQARGLDVLASPFSASYLAHLLDRGRSGKEAELARALGNYQRELQAGAHVQQNLLPTEPAPNGWRVSVRSEPARTVSGDFHDTFPLLGGRRFGFVVADVSGKGVSAGLYVALIRGLLRRLVQDGANRTAVHEMLEHFHGEQPVADETVPRRFAAGEPQLLEAVRTVNAYLAESRSGSYFATLFAGALNPETGAVSYVNAGHPPGLLLGADGSVRRLDATGPVVGLVSGADFETKTLTIEPGETLLLYTDGITEARSIYGNLVGEPALIRVLQDSHGDPERLWPQIRSLVLDQTDGRFRDDVTAMVLQRTRRG</sequence>
<dbReference type="SUPFAM" id="SSF81606">
    <property type="entry name" value="PP2C-like"/>
    <property type="match status" value="1"/>
</dbReference>
<dbReference type="Proteomes" id="UP000585638">
    <property type="component" value="Unassembled WGS sequence"/>
</dbReference>
<dbReference type="PANTHER" id="PTHR43156">
    <property type="entry name" value="STAGE II SPORULATION PROTEIN E-RELATED"/>
    <property type="match status" value="1"/>
</dbReference>
<dbReference type="InterPro" id="IPR001932">
    <property type="entry name" value="PPM-type_phosphatase-like_dom"/>
</dbReference>
<evidence type="ECO:0000256" key="1">
    <source>
        <dbReference type="ARBA" id="ARBA00022801"/>
    </source>
</evidence>
<name>A0A7W9KQQ2_9PSEU</name>
<dbReference type="InterPro" id="IPR052016">
    <property type="entry name" value="Bact_Sigma-Reg"/>
</dbReference>
<feature type="domain" description="PPM-type phosphatase" evidence="2">
    <location>
        <begin position="164"/>
        <end position="407"/>
    </location>
</feature>
<dbReference type="PROSITE" id="PS51746">
    <property type="entry name" value="PPM_2"/>
    <property type="match status" value="1"/>
</dbReference>
<gene>
    <name evidence="3" type="ORF">BJ998_008246</name>
</gene>
<dbReference type="GO" id="GO:0016791">
    <property type="term" value="F:phosphatase activity"/>
    <property type="evidence" value="ECO:0007669"/>
    <property type="project" value="TreeGrafter"/>
</dbReference>
<evidence type="ECO:0000313" key="3">
    <source>
        <dbReference type="EMBL" id="MBB5896987.1"/>
    </source>
</evidence>
<comment type="caution">
    <text evidence="3">The sequence shown here is derived from an EMBL/GenBank/DDBJ whole genome shotgun (WGS) entry which is preliminary data.</text>
</comment>
<dbReference type="SMART" id="SM00331">
    <property type="entry name" value="PP2C_SIG"/>
    <property type="match status" value="1"/>
</dbReference>
<keyword evidence="1" id="KW-0378">Hydrolase</keyword>
<protein>
    <submittedName>
        <fullName evidence="3">Serine phosphatase RsbU (Regulator of sigma subunit)</fullName>
    </submittedName>
</protein>
<evidence type="ECO:0000313" key="4">
    <source>
        <dbReference type="Proteomes" id="UP000585638"/>
    </source>
</evidence>
<reference evidence="3 4" key="1">
    <citation type="submission" date="2020-08" db="EMBL/GenBank/DDBJ databases">
        <title>Sequencing the genomes of 1000 actinobacteria strains.</title>
        <authorList>
            <person name="Klenk H.-P."/>
        </authorList>
    </citation>
    <scope>NUCLEOTIDE SEQUENCE [LARGE SCALE GENOMIC DNA]</scope>
    <source>
        <strain evidence="3 4">DSM 43851</strain>
    </source>
</reference>
<evidence type="ECO:0000259" key="2">
    <source>
        <dbReference type="PROSITE" id="PS51746"/>
    </source>
</evidence>
<dbReference type="InterPro" id="IPR036457">
    <property type="entry name" value="PPM-type-like_dom_sf"/>
</dbReference>
<dbReference type="PANTHER" id="PTHR43156:SF2">
    <property type="entry name" value="STAGE II SPORULATION PROTEIN E"/>
    <property type="match status" value="1"/>
</dbReference>
<proteinExistence type="predicted"/>
<accession>A0A7W9KQQ2</accession>
<keyword evidence="4" id="KW-1185">Reference proteome</keyword>
<dbReference type="RefSeq" id="WP_184869460.1">
    <property type="nucleotide sequence ID" value="NZ_JACHIR010000002.1"/>
</dbReference>
<dbReference type="AlphaFoldDB" id="A0A7W9KQQ2"/>
<organism evidence="3 4">
    <name type="scientific">Kutzneria kofuensis</name>
    <dbReference type="NCBI Taxonomy" id="103725"/>
    <lineage>
        <taxon>Bacteria</taxon>
        <taxon>Bacillati</taxon>
        <taxon>Actinomycetota</taxon>
        <taxon>Actinomycetes</taxon>
        <taxon>Pseudonocardiales</taxon>
        <taxon>Pseudonocardiaceae</taxon>
        <taxon>Kutzneria</taxon>
    </lineage>
</organism>
<dbReference type="EMBL" id="JACHIR010000002">
    <property type="protein sequence ID" value="MBB5896987.1"/>
    <property type="molecule type" value="Genomic_DNA"/>
</dbReference>
<dbReference type="Pfam" id="PF07228">
    <property type="entry name" value="SpoIIE"/>
    <property type="match status" value="1"/>
</dbReference>